<protein>
    <submittedName>
        <fullName evidence="2">Uncharacterized protein</fullName>
    </submittedName>
</protein>
<feature type="region of interest" description="Disordered" evidence="1">
    <location>
        <begin position="96"/>
        <end position="157"/>
    </location>
</feature>
<proteinExistence type="predicted"/>
<reference evidence="2" key="1">
    <citation type="journal article" date="2020" name="Stud. Mycol.">
        <title>101 Dothideomycetes genomes: a test case for predicting lifestyles and emergence of pathogens.</title>
        <authorList>
            <person name="Haridas S."/>
            <person name="Albert R."/>
            <person name="Binder M."/>
            <person name="Bloem J."/>
            <person name="Labutti K."/>
            <person name="Salamov A."/>
            <person name="Andreopoulos B."/>
            <person name="Baker S."/>
            <person name="Barry K."/>
            <person name="Bills G."/>
            <person name="Bluhm B."/>
            <person name="Cannon C."/>
            <person name="Castanera R."/>
            <person name="Culley D."/>
            <person name="Daum C."/>
            <person name="Ezra D."/>
            <person name="Gonzalez J."/>
            <person name="Henrissat B."/>
            <person name="Kuo A."/>
            <person name="Liang C."/>
            <person name="Lipzen A."/>
            <person name="Lutzoni F."/>
            <person name="Magnuson J."/>
            <person name="Mondo S."/>
            <person name="Nolan M."/>
            <person name="Ohm R."/>
            <person name="Pangilinan J."/>
            <person name="Park H.-J."/>
            <person name="Ramirez L."/>
            <person name="Alfaro M."/>
            <person name="Sun H."/>
            <person name="Tritt A."/>
            <person name="Yoshinaga Y."/>
            <person name="Zwiers L.-H."/>
            <person name="Turgeon B."/>
            <person name="Goodwin S."/>
            <person name="Spatafora J."/>
            <person name="Crous P."/>
            <person name="Grigoriev I."/>
        </authorList>
    </citation>
    <scope>NUCLEOTIDE SEQUENCE</scope>
    <source>
        <strain evidence="2">CBS 109.77</strain>
    </source>
</reference>
<feature type="compositionally biased region" description="Basic and acidic residues" evidence="1">
    <location>
        <begin position="107"/>
        <end position="119"/>
    </location>
</feature>
<name>A0A6A6XKN6_9PLEO</name>
<feature type="region of interest" description="Disordered" evidence="1">
    <location>
        <begin position="872"/>
        <end position="899"/>
    </location>
</feature>
<sequence>MPTYLATNIRMRLSATSLPDTTTRSIERNKGEAAARKTEAAQTKLKESDFLPEERLQFPGDVKNFGLNFLKNVPFMQVQVGADLFEVCPELKSKRRRASVRSARVSPKSEDVGKEDKEGALSGVGQRVYRHSTRAHPAPSPSSIETTSASRFQPSPWTDSEEMAPKALVLHVILSNETFLCSFEDGKPQRLMIDVFFNGALVSSILAQPKHTESFHLVFAGTRVDNMAERPWVVLPPGQNADGSLRGLKRAISVKERWQQICWALLEEVKERGVDEYGERSPSADYLQSLATMEMPEAIERLQKPGGRRFGVIDVVVTAGSGKKLNNGMPYLKNPMRLVDKRYRRRYGEEQTLGSQPEQVQHRDAEGEADLDLEQEALAPTSWPVTTLLPSSILPPPMRNPKLLSQLPHLPTMQSSTPIFPPSLTAVPVPLSTPEFKSGRSPRGSISQLNTSSFGTPMRLGSIPVLGSSYPSLLPSQARRVSFGHANVAEYNPGAPPSDTTQGLSISGHEMFPIPESPTEISPLAHRTSGSRGPVSFRGDPFDHRLNRPPLGPPPPVGFFSALPQIKPRVPTVQGTIDTNLPPLSFLLSRLVITGKNGVTIVDHHWFVAQRIARKRTNPNRQRSPIRARKLSPGSAEYSELSTRARRGSSGSRSDHRLTTPPPTSSGLVNSDLTMSVDKMKRDSIHDGTFRNPMFPPTIGPALASVAEMLPLGTIGQIDNDEPAAEDGDVTMPNTPAGVFYRRGKQTLPFSSVQGPNTAPFIFEDPEELMRRRVGSPTKAGTIPVDITPDPSQLSSVPRAAHFTSSTPVNPSSISNISSLLGSGSSSLSSAPSSPDLETSHTMVSVQATTASQATNPPQHVSIFQVPVVSENTSASELQPPPGKKLRTLSMSSAPSSPELPLSEAVRVAHVVTASAPAPHPTIQAQPRLQVQPITPTQSLLSSTSTSTTSAQPPQKKRSNISPSRSRPFTVLADTGDNPPLNQDCVIAYAVSQSEERDLRQVKSERQGVFREEEVVVGMRFFVAG</sequence>
<dbReference type="EMBL" id="MU001839">
    <property type="protein sequence ID" value="KAF2796127.1"/>
    <property type="molecule type" value="Genomic_DNA"/>
</dbReference>
<feature type="compositionally biased region" description="Low complexity" evidence="1">
    <location>
        <begin position="804"/>
        <end position="835"/>
    </location>
</feature>
<dbReference type="OrthoDB" id="3556832at2759"/>
<feature type="compositionally biased region" description="Low complexity" evidence="1">
    <location>
        <begin position="889"/>
        <end position="899"/>
    </location>
</feature>
<feature type="compositionally biased region" description="Basic residues" evidence="1">
    <location>
        <begin position="617"/>
        <end position="630"/>
    </location>
</feature>
<evidence type="ECO:0000256" key="1">
    <source>
        <dbReference type="SAM" id="MobiDB-lite"/>
    </source>
</evidence>
<evidence type="ECO:0000313" key="2">
    <source>
        <dbReference type="EMBL" id="KAF2796127.1"/>
    </source>
</evidence>
<feature type="region of interest" description="Disordered" evidence="1">
    <location>
        <begin position="777"/>
        <end position="844"/>
    </location>
</feature>
<feature type="region of interest" description="Disordered" evidence="1">
    <location>
        <begin position="936"/>
        <end position="969"/>
    </location>
</feature>
<feature type="region of interest" description="Disordered" evidence="1">
    <location>
        <begin position="617"/>
        <end position="671"/>
    </location>
</feature>
<gene>
    <name evidence="2" type="ORF">K505DRAFT_359587</name>
</gene>
<feature type="compositionally biased region" description="Polar residues" evidence="1">
    <location>
        <begin position="141"/>
        <end position="157"/>
    </location>
</feature>
<organism evidence="2 3">
    <name type="scientific">Melanomma pulvis-pyrius CBS 109.77</name>
    <dbReference type="NCBI Taxonomy" id="1314802"/>
    <lineage>
        <taxon>Eukaryota</taxon>
        <taxon>Fungi</taxon>
        <taxon>Dikarya</taxon>
        <taxon>Ascomycota</taxon>
        <taxon>Pezizomycotina</taxon>
        <taxon>Dothideomycetes</taxon>
        <taxon>Pleosporomycetidae</taxon>
        <taxon>Pleosporales</taxon>
        <taxon>Melanommataceae</taxon>
        <taxon>Melanomma</taxon>
    </lineage>
</organism>
<dbReference type="AlphaFoldDB" id="A0A6A6XKN6"/>
<evidence type="ECO:0000313" key="3">
    <source>
        <dbReference type="Proteomes" id="UP000799757"/>
    </source>
</evidence>
<accession>A0A6A6XKN6</accession>
<feature type="compositionally biased region" description="Low complexity" evidence="1">
    <location>
        <begin position="936"/>
        <end position="954"/>
    </location>
</feature>
<dbReference type="Proteomes" id="UP000799757">
    <property type="component" value="Unassembled WGS sequence"/>
</dbReference>
<keyword evidence="3" id="KW-1185">Reference proteome</keyword>